<sequence length="97" mass="11432">MLVNETKINFRNMSEQARKYLETSQIIPSKGMSYTMYEIEGQDTILRMLTFIPDNDEIHIYPKPPVKKLYKPELCKKVEENEFLGLWSMGEERKAGK</sequence>
<name>A0A2P2D8Y7_9LEPT</name>
<evidence type="ECO:0000313" key="2">
    <source>
        <dbReference type="Proteomes" id="UP000245206"/>
    </source>
</evidence>
<reference evidence="2" key="1">
    <citation type="journal article" date="2019" name="Microbiol. Immunol.">
        <title>Molecular and phenotypic characterization of Leptospira johnsonii sp. nov., Leptospira ellinghausenii sp. nov. and Leptospira ryugenii sp. nov. isolated from soil and water in Japan.</title>
        <authorList>
            <person name="Masuzawa T."/>
            <person name="Saito M."/>
            <person name="Nakao R."/>
            <person name="Nikaido Y."/>
            <person name="Matsumoto M."/>
            <person name="Ogawa M."/>
            <person name="Yokoyama M."/>
            <person name="Hidaka Y."/>
            <person name="Tomita J."/>
            <person name="Sakakibara K."/>
            <person name="Suzuki K."/>
            <person name="Yasuda S."/>
            <person name="Sato H."/>
            <person name="Yamaguchi M."/>
            <person name="Yoshida S.I."/>
            <person name="Koizumi N."/>
            <person name="Kawamura Y."/>
        </authorList>
    </citation>
    <scope>NUCLEOTIDE SEQUENCE [LARGE SCALE GENOMIC DNA]</scope>
    <source>
        <strain evidence="2">E18</strain>
    </source>
</reference>
<dbReference type="Proteomes" id="UP000245206">
    <property type="component" value="Unassembled WGS sequence"/>
</dbReference>
<dbReference type="AlphaFoldDB" id="A0A2P2D8Y7"/>
<proteinExistence type="predicted"/>
<gene>
    <name evidence="1" type="ORF">LPTSP2_03700</name>
</gene>
<protein>
    <submittedName>
        <fullName evidence="1">Uncharacterized protein</fullName>
    </submittedName>
</protein>
<dbReference type="EMBL" id="BFAZ01000002">
    <property type="protein sequence ID" value="GBF41099.1"/>
    <property type="molecule type" value="Genomic_DNA"/>
</dbReference>
<comment type="caution">
    <text evidence="1">The sequence shown here is derived from an EMBL/GenBank/DDBJ whole genome shotgun (WGS) entry which is preliminary data.</text>
</comment>
<keyword evidence="2" id="KW-1185">Reference proteome</keyword>
<evidence type="ECO:0000313" key="1">
    <source>
        <dbReference type="EMBL" id="GBF41099.1"/>
    </source>
</evidence>
<organism evidence="1 2">
    <name type="scientific">Leptospira ellinghausenii</name>
    <dbReference type="NCBI Taxonomy" id="1917822"/>
    <lineage>
        <taxon>Bacteria</taxon>
        <taxon>Pseudomonadati</taxon>
        <taxon>Spirochaetota</taxon>
        <taxon>Spirochaetia</taxon>
        <taxon>Leptospirales</taxon>
        <taxon>Leptospiraceae</taxon>
        <taxon>Leptospira</taxon>
    </lineage>
</organism>
<accession>A0A2P2D8Y7</accession>